<dbReference type="Gene3D" id="3.10.590.10">
    <property type="entry name" value="ph1033 like domains"/>
    <property type="match status" value="1"/>
</dbReference>
<dbReference type="InterPro" id="IPR047197">
    <property type="entry name" value="THYN1-like_EVE"/>
</dbReference>
<evidence type="ECO:0000313" key="3">
    <source>
        <dbReference type="Proteomes" id="UP000219452"/>
    </source>
</evidence>
<dbReference type="EMBL" id="OCNH01000001">
    <property type="protein sequence ID" value="SOD82165.1"/>
    <property type="molecule type" value="Genomic_DNA"/>
</dbReference>
<dbReference type="Proteomes" id="UP000219452">
    <property type="component" value="Unassembled WGS sequence"/>
</dbReference>
<feature type="domain" description="EVE" evidence="1">
    <location>
        <begin position="2"/>
        <end position="133"/>
    </location>
</feature>
<dbReference type="InterPro" id="IPR002740">
    <property type="entry name" value="EVE_domain"/>
</dbReference>
<protein>
    <submittedName>
        <fullName evidence="2">Predicted RNA-binding protein, contains PUA-like domain</fullName>
    </submittedName>
</protein>
<dbReference type="Pfam" id="PF01878">
    <property type="entry name" value="EVE"/>
    <property type="match status" value="1"/>
</dbReference>
<dbReference type="OrthoDB" id="9791347at2"/>
<dbReference type="AlphaFoldDB" id="A0A286FFZ5"/>
<name>A0A286FFZ5_9BACT</name>
<accession>A0A286FFZ5</accession>
<reference evidence="3" key="1">
    <citation type="submission" date="2017-09" db="EMBL/GenBank/DDBJ databases">
        <authorList>
            <person name="Varghese N."/>
            <person name="Submissions S."/>
        </authorList>
    </citation>
    <scope>NUCLEOTIDE SEQUENCE [LARGE SCALE GENOMIC DNA]</scope>
    <source>
        <strain evidence="3">DSM 29961</strain>
    </source>
</reference>
<dbReference type="PANTHER" id="PTHR14087">
    <property type="entry name" value="THYMOCYTE NUCLEAR PROTEIN 1"/>
    <property type="match status" value="1"/>
</dbReference>
<dbReference type="InterPro" id="IPR052181">
    <property type="entry name" value="5hmC_binding"/>
</dbReference>
<keyword evidence="3" id="KW-1185">Reference proteome</keyword>
<sequence>MNYWLVKSEPDTYGWHHFIAQGRATWDGVRNYQARNNLKSMTIGDQVLFYHSVTNPAVVGLATVVREYFQDPTVPDDARWVAVELEPVMSFEKTVTLAQIKAEPMLSTISLIKQSRLSVMPVRTDEFELILKLGQTTSEALSISAEE</sequence>
<dbReference type="RefSeq" id="WP_097125607.1">
    <property type="nucleotide sequence ID" value="NZ_OCNH01000001.1"/>
</dbReference>
<dbReference type="InterPro" id="IPR015947">
    <property type="entry name" value="PUA-like_sf"/>
</dbReference>
<gene>
    <name evidence="2" type="ORF">SAMN06269250_2042</name>
</gene>
<dbReference type="CDD" id="cd21133">
    <property type="entry name" value="EVE"/>
    <property type="match status" value="1"/>
</dbReference>
<proteinExistence type="predicted"/>
<organism evidence="2 3">
    <name type="scientific">Spirosoma fluviale</name>
    <dbReference type="NCBI Taxonomy" id="1597977"/>
    <lineage>
        <taxon>Bacteria</taxon>
        <taxon>Pseudomonadati</taxon>
        <taxon>Bacteroidota</taxon>
        <taxon>Cytophagia</taxon>
        <taxon>Cytophagales</taxon>
        <taxon>Cytophagaceae</taxon>
        <taxon>Spirosoma</taxon>
    </lineage>
</organism>
<dbReference type="PANTHER" id="PTHR14087:SF7">
    <property type="entry name" value="THYMOCYTE NUCLEAR PROTEIN 1"/>
    <property type="match status" value="1"/>
</dbReference>
<evidence type="ECO:0000313" key="2">
    <source>
        <dbReference type="EMBL" id="SOD82165.1"/>
    </source>
</evidence>
<evidence type="ECO:0000259" key="1">
    <source>
        <dbReference type="Pfam" id="PF01878"/>
    </source>
</evidence>
<dbReference type="SUPFAM" id="SSF88697">
    <property type="entry name" value="PUA domain-like"/>
    <property type="match status" value="1"/>
</dbReference>